<reference evidence="2 3" key="1">
    <citation type="journal article" date="2023" name="Plants (Basel)">
        <title>Bridging the Gap: Combining Genomics and Transcriptomics Approaches to Understand Stylosanthes scabra, an Orphan Legume from the Brazilian Caatinga.</title>
        <authorList>
            <person name="Ferreira-Neto J.R.C."/>
            <person name="da Silva M.D."/>
            <person name="Binneck E."/>
            <person name="de Melo N.F."/>
            <person name="da Silva R.H."/>
            <person name="de Melo A.L.T.M."/>
            <person name="Pandolfi V."/>
            <person name="Bustamante F.O."/>
            <person name="Brasileiro-Vidal A.C."/>
            <person name="Benko-Iseppon A.M."/>
        </authorList>
    </citation>
    <scope>NUCLEOTIDE SEQUENCE [LARGE SCALE GENOMIC DNA]</scope>
    <source>
        <tissue evidence="2">Leaves</tissue>
    </source>
</reference>
<evidence type="ECO:0000313" key="3">
    <source>
        <dbReference type="Proteomes" id="UP001341840"/>
    </source>
</evidence>
<name>A0ABU6UAM3_9FABA</name>
<sequence length="155" mass="17527">MGAYLITLISDNHLKVKQRRVETRPKRQQALGTLSDDSGGGYGSGNDGRTKQFRHRWRRDLQQLDSLATTMEKLSRGGGLNGDRGSCSSLLSPRRRYGDGTATTHDGNERRLGGDCRSGWQRWLPSERRRRDGDRQRNFFLPPSLNPVFLSPSLL</sequence>
<comment type="caution">
    <text evidence="2">The sequence shown here is derived from an EMBL/GenBank/DDBJ whole genome shotgun (WGS) entry which is preliminary data.</text>
</comment>
<accession>A0ABU6UAM3</accession>
<gene>
    <name evidence="2" type="ORF">PIB30_018454</name>
</gene>
<organism evidence="2 3">
    <name type="scientific">Stylosanthes scabra</name>
    <dbReference type="NCBI Taxonomy" id="79078"/>
    <lineage>
        <taxon>Eukaryota</taxon>
        <taxon>Viridiplantae</taxon>
        <taxon>Streptophyta</taxon>
        <taxon>Embryophyta</taxon>
        <taxon>Tracheophyta</taxon>
        <taxon>Spermatophyta</taxon>
        <taxon>Magnoliopsida</taxon>
        <taxon>eudicotyledons</taxon>
        <taxon>Gunneridae</taxon>
        <taxon>Pentapetalae</taxon>
        <taxon>rosids</taxon>
        <taxon>fabids</taxon>
        <taxon>Fabales</taxon>
        <taxon>Fabaceae</taxon>
        <taxon>Papilionoideae</taxon>
        <taxon>50 kb inversion clade</taxon>
        <taxon>dalbergioids sensu lato</taxon>
        <taxon>Dalbergieae</taxon>
        <taxon>Pterocarpus clade</taxon>
        <taxon>Stylosanthes</taxon>
    </lineage>
</organism>
<evidence type="ECO:0000256" key="1">
    <source>
        <dbReference type="SAM" id="MobiDB-lite"/>
    </source>
</evidence>
<feature type="region of interest" description="Disordered" evidence="1">
    <location>
        <begin position="20"/>
        <end position="54"/>
    </location>
</feature>
<protein>
    <submittedName>
        <fullName evidence="2">Uncharacterized protein</fullName>
    </submittedName>
</protein>
<dbReference type="Proteomes" id="UP001341840">
    <property type="component" value="Unassembled WGS sequence"/>
</dbReference>
<dbReference type="EMBL" id="JASCZI010120884">
    <property type="protein sequence ID" value="MED6156883.1"/>
    <property type="molecule type" value="Genomic_DNA"/>
</dbReference>
<evidence type="ECO:0000313" key="2">
    <source>
        <dbReference type="EMBL" id="MED6156883.1"/>
    </source>
</evidence>
<proteinExistence type="predicted"/>
<feature type="region of interest" description="Disordered" evidence="1">
    <location>
        <begin position="73"/>
        <end position="112"/>
    </location>
</feature>
<keyword evidence="3" id="KW-1185">Reference proteome</keyword>